<dbReference type="Gene3D" id="1.10.357.10">
    <property type="entry name" value="Tetracycline Repressor, domain 2"/>
    <property type="match status" value="1"/>
</dbReference>
<keyword evidence="1" id="KW-0805">Transcription regulation</keyword>
<keyword evidence="7" id="KW-1185">Reference proteome</keyword>
<dbReference type="InterPro" id="IPR001647">
    <property type="entry name" value="HTH_TetR"/>
</dbReference>
<protein>
    <submittedName>
        <fullName evidence="6">TetR family transcriptional regulator</fullName>
    </submittedName>
</protein>
<evidence type="ECO:0000256" key="2">
    <source>
        <dbReference type="ARBA" id="ARBA00023125"/>
    </source>
</evidence>
<feature type="DNA-binding region" description="H-T-H motif" evidence="4">
    <location>
        <begin position="30"/>
        <end position="49"/>
    </location>
</feature>
<proteinExistence type="predicted"/>
<reference evidence="6 7" key="1">
    <citation type="submission" date="2015-02" db="EMBL/GenBank/DDBJ databases">
        <title>Draft genome sequence of Kitasatospora griseola MF730-N6, a bafilomycin, terpentecin and satosporin producer.</title>
        <authorList>
            <person name="Arens J.C."/>
            <person name="Haltli B."/>
            <person name="Kerr R.G."/>
        </authorList>
    </citation>
    <scope>NUCLEOTIDE SEQUENCE [LARGE SCALE GENOMIC DNA]</scope>
    <source>
        <strain evidence="6 7">MF730-N6</strain>
    </source>
</reference>
<name>A0A0D0P3U1_KITGR</name>
<dbReference type="Proteomes" id="UP000032066">
    <property type="component" value="Unassembled WGS sequence"/>
</dbReference>
<dbReference type="EMBL" id="JXZB01000001">
    <property type="protein sequence ID" value="KIQ66261.1"/>
    <property type="molecule type" value="Genomic_DNA"/>
</dbReference>
<dbReference type="STRING" id="2064.TR51_00895"/>
<dbReference type="InterPro" id="IPR011075">
    <property type="entry name" value="TetR_C"/>
</dbReference>
<dbReference type="InterPro" id="IPR036271">
    <property type="entry name" value="Tet_transcr_reg_TetR-rel_C_sf"/>
</dbReference>
<dbReference type="OrthoDB" id="9805134at2"/>
<gene>
    <name evidence="6" type="ORF">TR51_00895</name>
</gene>
<dbReference type="Pfam" id="PF00440">
    <property type="entry name" value="TetR_N"/>
    <property type="match status" value="1"/>
</dbReference>
<accession>A0A0D0P3U1</accession>
<evidence type="ECO:0000256" key="3">
    <source>
        <dbReference type="ARBA" id="ARBA00023163"/>
    </source>
</evidence>
<keyword evidence="3" id="KW-0804">Transcription</keyword>
<dbReference type="GO" id="GO:0003677">
    <property type="term" value="F:DNA binding"/>
    <property type="evidence" value="ECO:0007669"/>
    <property type="project" value="UniProtKB-UniRule"/>
</dbReference>
<dbReference type="SUPFAM" id="SSF48498">
    <property type="entry name" value="Tetracyclin repressor-like, C-terminal domain"/>
    <property type="match status" value="1"/>
</dbReference>
<evidence type="ECO:0000256" key="1">
    <source>
        <dbReference type="ARBA" id="ARBA00023015"/>
    </source>
</evidence>
<dbReference type="PANTHER" id="PTHR47506">
    <property type="entry name" value="TRANSCRIPTIONAL REGULATORY PROTEIN"/>
    <property type="match status" value="1"/>
</dbReference>
<organism evidence="6 7">
    <name type="scientific">Kitasatospora griseola</name>
    <name type="common">Streptomyces griseolosporeus</name>
    <dbReference type="NCBI Taxonomy" id="2064"/>
    <lineage>
        <taxon>Bacteria</taxon>
        <taxon>Bacillati</taxon>
        <taxon>Actinomycetota</taxon>
        <taxon>Actinomycetes</taxon>
        <taxon>Kitasatosporales</taxon>
        <taxon>Streptomycetaceae</taxon>
        <taxon>Kitasatospora</taxon>
    </lineage>
</organism>
<dbReference type="PATRIC" id="fig|2064.6.peg.200"/>
<sequence length="194" mass="20680">MTGRPRAFDLEDGLERAMHVFWRHGYEGTALSDLTAAMGINRPSLYAAYGNKEALFRQCLDHYHRGPARHVREALDEPTGRAVAEHLLRGTVAAVTHEESPGCLLVHGALATGEGSAAVRADTAARRAEGRTALRARLEQAAEAGELAPGADPAVLADYLTTLTHGLAVRASDGTPAEQLHHIVDFALSTFPAA</sequence>
<dbReference type="PROSITE" id="PS50977">
    <property type="entry name" value="HTH_TETR_2"/>
    <property type="match status" value="1"/>
</dbReference>
<evidence type="ECO:0000256" key="4">
    <source>
        <dbReference type="PROSITE-ProRule" id="PRU00335"/>
    </source>
</evidence>
<dbReference type="PANTHER" id="PTHR47506:SF1">
    <property type="entry name" value="HTH-TYPE TRANSCRIPTIONAL REGULATOR YJDC"/>
    <property type="match status" value="1"/>
</dbReference>
<feature type="domain" description="HTH tetR-type" evidence="5">
    <location>
        <begin position="7"/>
        <end position="67"/>
    </location>
</feature>
<keyword evidence="2 4" id="KW-0238">DNA-binding</keyword>
<evidence type="ECO:0000313" key="7">
    <source>
        <dbReference type="Proteomes" id="UP000032066"/>
    </source>
</evidence>
<dbReference type="Gene3D" id="1.10.10.60">
    <property type="entry name" value="Homeodomain-like"/>
    <property type="match status" value="1"/>
</dbReference>
<evidence type="ECO:0000313" key="6">
    <source>
        <dbReference type="EMBL" id="KIQ66261.1"/>
    </source>
</evidence>
<dbReference type="Pfam" id="PF16925">
    <property type="entry name" value="TetR_C_13"/>
    <property type="match status" value="1"/>
</dbReference>
<comment type="caution">
    <text evidence="6">The sequence shown here is derived from an EMBL/GenBank/DDBJ whole genome shotgun (WGS) entry which is preliminary data.</text>
</comment>
<dbReference type="RefSeq" id="WP_043907329.1">
    <property type="nucleotide sequence ID" value="NZ_JXZB01000001.1"/>
</dbReference>
<dbReference type="SUPFAM" id="SSF46689">
    <property type="entry name" value="Homeodomain-like"/>
    <property type="match status" value="1"/>
</dbReference>
<dbReference type="AlphaFoldDB" id="A0A0D0P3U1"/>
<evidence type="ECO:0000259" key="5">
    <source>
        <dbReference type="PROSITE" id="PS50977"/>
    </source>
</evidence>
<dbReference type="InterPro" id="IPR009057">
    <property type="entry name" value="Homeodomain-like_sf"/>
</dbReference>